<dbReference type="Proteomes" id="UP000799753">
    <property type="component" value="Unassembled WGS sequence"/>
</dbReference>
<evidence type="ECO:0000256" key="1">
    <source>
        <dbReference type="SAM" id="MobiDB-lite"/>
    </source>
</evidence>
<feature type="compositionally biased region" description="Low complexity" evidence="1">
    <location>
        <begin position="34"/>
        <end position="48"/>
    </location>
</feature>
<reference evidence="2" key="1">
    <citation type="journal article" date="2020" name="Stud. Mycol.">
        <title>101 Dothideomycetes genomes: a test case for predicting lifestyles and emergence of pathogens.</title>
        <authorList>
            <person name="Haridas S."/>
            <person name="Albert R."/>
            <person name="Binder M."/>
            <person name="Bloem J."/>
            <person name="Labutti K."/>
            <person name="Salamov A."/>
            <person name="Andreopoulos B."/>
            <person name="Baker S."/>
            <person name="Barry K."/>
            <person name="Bills G."/>
            <person name="Bluhm B."/>
            <person name="Cannon C."/>
            <person name="Castanera R."/>
            <person name="Culley D."/>
            <person name="Daum C."/>
            <person name="Ezra D."/>
            <person name="Gonzalez J."/>
            <person name="Henrissat B."/>
            <person name="Kuo A."/>
            <person name="Liang C."/>
            <person name="Lipzen A."/>
            <person name="Lutzoni F."/>
            <person name="Magnuson J."/>
            <person name="Mondo S."/>
            <person name="Nolan M."/>
            <person name="Ohm R."/>
            <person name="Pangilinan J."/>
            <person name="Park H.-J."/>
            <person name="Ramirez L."/>
            <person name="Alfaro M."/>
            <person name="Sun H."/>
            <person name="Tritt A."/>
            <person name="Yoshinaga Y."/>
            <person name="Zwiers L.-H."/>
            <person name="Turgeon B."/>
            <person name="Goodwin S."/>
            <person name="Spatafora J."/>
            <person name="Crous P."/>
            <person name="Grigoriev I."/>
        </authorList>
    </citation>
    <scope>NUCLEOTIDE SEQUENCE</scope>
    <source>
        <strain evidence="2">CBS 473.64</strain>
    </source>
</reference>
<dbReference type="OrthoDB" id="3788568at2759"/>
<name>A0A6A6SJ49_9PLEO</name>
<keyword evidence="3" id="KW-1185">Reference proteome</keyword>
<organism evidence="2 3">
    <name type="scientific">Massarina eburnea CBS 473.64</name>
    <dbReference type="NCBI Taxonomy" id="1395130"/>
    <lineage>
        <taxon>Eukaryota</taxon>
        <taxon>Fungi</taxon>
        <taxon>Dikarya</taxon>
        <taxon>Ascomycota</taxon>
        <taxon>Pezizomycotina</taxon>
        <taxon>Dothideomycetes</taxon>
        <taxon>Pleosporomycetidae</taxon>
        <taxon>Pleosporales</taxon>
        <taxon>Massarineae</taxon>
        <taxon>Massarinaceae</taxon>
        <taxon>Massarina</taxon>
    </lineage>
</organism>
<proteinExistence type="predicted"/>
<evidence type="ECO:0000313" key="3">
    <source>
        <dbReference type="Proteomes" id="UP000799753"/>
    </source>
</evidence>
<dbReference type="AlphaFoldDB" id="A0A6A6SJ49"/>
<protein>
    <submittedName>
        <fullName evidence="2">Uncharacterized protein</fullName>
    </submittedName>
</protein>
<evidence type="ECO:0000313" key="2">
    <source>
        <dbReference type="EMBL" id="KAF2646683.1"/>
    </source>
</evidence>
<accession>A0A6A6SJ49</accession>
<gene>
    <name evidence="2" type="ORF">P280DRAFT_512841</name>
</gene>
<dbReference type="EMBL" id="MU006776">
    <property type="protein sequence ID" value="KAF2646683.1"/>
    <property type="molecule type" value="Genomic_DNA"/>
</dbReference>
<sequence>MPPSRHARTKTLEKFRLMMPRSHTHQPHDNAIHGPNATTPNNAAPGADPPTNADAIVSQPRNNLLTLPSELRLLIFDYMELSPMRPECLGWLGAYFTCRQLHVEMRKHLKPEDALPGVTSLTCQNHQTDPIVISPAPSFDNFGVIQELTVRIPIPDCYNNRRWCCSQFFHSIYLLYLHQLNIILTGPIPDELPYGDLKSLDPILFVKYAEQGQVNCKTIKFTLDCLANADSGRVHTIVLENELRGSRAPYTLAITQDNEDRQSERTFSSVTRFKRAVLV</sequence>
<feature type="region of interest" description="Disordered" evidence="1">
    <location>
        <begin position="23"/>
        <end position="48"/>
    </location>
</feature>